<evidence type="ECO:0000313" key="2">
    <source>
        <dbReference type="Proteomes" id="UP000053354"/>
    </source>
</evidence>
<organism evidence="1 2">
    <name type="scientific">Planococcus versutus</name>
    <dbReference type="NCBI Taxonomy" id="1302659"/>
    <lineage>
        <taxon>Bacteria</taxon>
        <taxon>Bacillati</taxon>
        <taxon>Bacillota</taxon>
        <taxon>Bacilli</taxon>
        <taxon>Bacillales</taxon>
        <taxon>Caryophanaceae</taxon>
        <taxon>Planococcus</taxon>
    </lineage>
</organism>
<gene>
    <name evidence="1" type="ORF">I858_015775</name>
</gene>
<dbReference type="AlphaFoldDB" id="A0A1B1S5I0"/>
<dbReference type="EMBL" id="CP016540">
    <property type="protein sequence ID" value="ANU28448.1"/>
    <property type="molecule type" value="Genomic_DNA"/>
</dbReference>
<dbReference type="STRING" id="1302659.I858_015775"/>
<protein>
    <submittedName>
        <fullName evidence="1">Uncharacterized protein</fullName>
    </submittedName>
</protein>
<reference evidence="1" key="1">
    <citation type="submission" date="2016-10" db="EMBL/GenBank/DDBJ databases">
        <authorList>
            <person name="See-Too W.S."/>
        </authorList>
    </citation>
    <scope>NUCLEOTIDE SEQUENCE</scope>
    <source>
        <strain evidence="1">L10.15</strain>
    </source>
</reference>
<dbReference type="Proteomes" id="UP000053354">
    <property type="component" value="Chromosome"/>
</dbReference>
<accession>A0A1B1S5I0</accession>
<keyword evidence="2" id="KW-1185">Reference proteome</keyword>
<name>A0A1B1S5I0_9BACL</name>
<sequence>MATPKEEKLLSSIDSTLKDILKELKKQGRSVQSVIVDTVELSQSEIEQLEEMKIARAIKQY</sequence>
<dbReference type="KEGG" id="pll:I858_015775"/>
<proteinExistence type="predicted"/>
<evidence type="ECO:0000313" key="1">
    <source>
        <dbReference type="EMBL" id="ANU28448.1"/>
    </source>
</evidence>
<dbReference type="OrthoDB" id="9939235at2"/>
<dbReference type="RefSeq" id="WP_065524794.1">
    <property type="nucleotide sequence ID" value="NZ_CP016540.2"/>
</dbReference>